<protein>
    <submittedName>
        <fullName evidence="1">Uncharacterized protein</fullName>
    </submittedName>
</protein>
<dbReference type="EMBL" id="CADCWM010000620">
    <property type="protein sequence ID" value="CAA9572508.1"/>
    <property type="molecule type" value="Genomic_DNA"/>
</dbReference>
<proteinExistence type="predicted"/>
<sequence length="37" mass="4129">CLSSPPLRATLSGCVRTQTTAWWGRGSLIAWPRWPLC</sequence>
<organism evidence="1">
    <name type="scientific">uncultured Thermomicrobiales bacterium</name>
    <dbReference type="NCBI Taxonomy" id="1645740"/>
    <lineage>
        <taxon>Bacteria</taxon>
        <taxon>Pseudomonadati</taxon>
        <taxon>Thermomicrobiota</taxon>
        <taxon>Thermomicrobia</taxon>
        <taxon>Thermomicrobiales</taxon>
        <taxon>environmental samples</taxon>
    </lineage>
</organism>
<feature type="non-terminal residue" evidence="1">
    <location>
        <position position="1"/>
    </location>
</feature>
<reference evidence="1" key="1">
    <citation type="submission" date="2020-02" db="EMBL/GenBank/DDBJ databases">
        <authorList>
            <person name="Meier V. D."/>
        </authorList>
    </citation>
    <scope>NUCLEOTIDE SEQUENCE</scope>
    <source>
        <strain evidence="1">AVDCRST_MAG88</strain>
    </source>
</reference>
<name>A0A6J4VBI0_9BACT</name>
<accession>A0A6J4VBI0</accession>
<feature type="non-terminal residue" evidence="1">
    <location>
        <position position="37"/>
    </location>
</feature>
<dbReference type="AlphaFoldDB" id="A0A6J4VBI0"/>
<evidence type="ECO:0000313" key="1">
    <source>
        <dbReference type="EMBL" id="CAA9572508.1"/>
    </source>
</evidence>
<gene>
    <name evidence="1" type="ORF">AVDCRST_MAG88-2482</name>
</gene>